<evidence type="ECO:0000313" key="1">
    <source>
        <dbReference type="EMBL" id="KAK8875404.1"/>
    </source>
</evidence>
<evidence type="ECO:0000313" key="2">
    <source>
        <dbReference type="Proteomes" id="UP001470230"/>
    </source>
</evidence>
<sequence>MDKESKEFLSNFSSELNSKSNLLSRRKNKIHHKIAHFQQISNDIQNRNQTLQSYTLNLIQMKQKIEKDQKSFRISQDQTKDHIEKDITYYAKELEELSKQEYKIKYEINQKHEFKNKLSQKYDNDVKMIQDFEKREQLIPKIDKDKLKLIYKLDQMYIILNETQNHCQQFIECINSLDKDFDLIKKSKQVLHQKQLKIRQQIESEQSNYSQQKTSILIQTQKEITKQEKIRQEKSQAIQLKHKYETDIKLLMDNQSQLSDSLFLYDQRKKEISSNQKKIVHQISSLRKREEFIKDNLVNKNAQRKKDNFYFYQITNDKEALLNREAFDKKLHDLISGIERSRSIKNQIYSQINKENLLVSQYTEKINYLAKESEDILLDVNVDSSNFLFINDILAEIKNLEMDALNEIEKWKNCSISPTSFKYILNNWNKKILNWLS</sequence>
<accession>A0ABR2JC59</accession>
<reference evidence="1 2" key="1">
    <citation type="submission" date="2024-04" db="EMBL/GenBank/DDBJ databases">
        <title>Tritrichomonas musculus Genome.</title>
        <authorList>
            <person name="Alves-Ferreira E."/>
            <person name="Grigg M."/>
            <person name="Lorenzi H."/>
            <person name="Galac M."/>
        </authorList>
    </citation>
    <scope>NUCLEOTIDE SEQUENCE [LARGE SCALE GENOMIC DNA]</scope>
    <source>
        <strain evidence="1 2">EAF2021</strain>
    </source>
</reference>
<name>A0ABR2JC59_9EUKA</name>
<dbReference type="Proteomes" id="UP001470230">
    <property type="component" value="Unassembled WGS sequence"/>
</dbReference>
<comment type="caution">
    <text evidence="1">The sequence shown here is derived from an EMBL/GenBank/DDBJ whole genome shotgun (WGS) entry which is preliminary data.</text>
</comment>
<organism evidence="1 2">
    <name type="scientific">Tritrichomonas musculus</name>
    <dbReference type="NCBI Taxonomy" id="1915356"/>
    <lineage>
        <taxon>Eukaryota</taxon>
        <taxon>Metamonada</taxon>
        <taxon>Parabasalia</taxon>
        <taxon>Tritrichomonadida</taxon>
        <taxon>Tritrichomonadidae</taxon>
        <taxon>Tritrichomonas</taxon>
    </lineage>
</organism>
<dbReference type="EMBL" id="JAPFFF010000012">
    <property type="protein sequence ID" value="KAK8875404.1"/>
    <property type="molecule type" value="Genomic_DNA"/>
</dbReference>
<gene>
    <name evidence="1" type="ORF">M9Y10_005569</name>
</gene>
<keyword evidence="2" id="KW-1185">Reference proteome</keyword>
<proteinExistence type="predicted"/>
<protein>
    <submittedName>
        <fullName evidence="1">Uncharacterized protein</fullName>
    </submittedName>
</protein>